<comment type="caution">
    <text evidence="2">The sequence shown here is derived from an EMBL/GenBank/DDBJ whole genome shotgun (WGS) entry which is preliminary data.</text>
</comment>
<reference evidence="2 3" key="1">
    <citation type="submission" date="2014-02" db="EMBL/GenBank/DDBJ databases">
        <title>The small core and large imbalanced accessory genome model reveals a collaborative survival strategy of Sorangium cellulosum strains in nature.</title>
        <authorList>
            <person name="Han K."/>
            <person name="Peng R."/>
            <person name="Blom J."/>
            <person name="Li Y.-Z."/>
        </authorList>
    </citation>
    <scope>NUCLEOTIDE SEQUENCE [LARGE SCALE GENOMIC DNA]</scope>
    <source>
        <strain evidence="2 3">So0011-07</strain>
    </source>
</reference>
<evidence type="ECO:0000313" key="3">
    <source>
        <dbReference type="Proteomes" id="UP000075635"/>
    </source>
</evidence>
<evidence type="ECO:0000256" key="1">
    <source>
        <dbReference type="SAM" id="MobiDB-lite"/>
    </source>
</evidence>
<feature type="region of interest" description="Disordered" evidence="1">
    <location>
        <begin position="183"/>
        <end position="223"/>
    </location>
</feature>
<gene>
    <name evidence="2" type="ORF">BE17_29155</name>
</gene>
<dbReference type="EMBL" id="JEMB01001888">
    <property type="protein sequence ID" value="KYF84606.1"/>
    <property type="molecule type" value="Genomic_DNA"/>
</dbReference>
<evidence type="ECO:0000313" key="2">
    <source>
        <dbReference type="EMBL" id="KYF84606.1"/>
    </source>
</evidence>
<sequence length="302" mass="32318">MAESARDARARCVTLGVSMSGDPSVSERALQQPAPSPEEAIDSRGAAGDALVPSATVSLSSGRRYMIEATPSGDRLVVRGRDGELVLQMEITDAGPVLSFSTPNGERAGSRWGAWGAESSVPPRRATCAPQSGILPLASAKGHPSEGHTDETIQVPRAMPLPTIKLPPDAELLELDGGSARSGVTLRRPRGELGEVSAAPAALARSGSTAPEPASQRDALDERRERCELPSLSLQQYAALCAESAVGAASSFDQTLLRHGIADRDLWKAVDTSWQDRLEREPILTLRWMELTARYREHITRR</sequence>
<organism evidence="2 3">
    <name type="scientific">Sorangium cellulosum</name>
    <name type="common">Polyangium cellulosum</name>
    <dbReference type="NCBI Taxonomy" id="56"/>
    <lineage>
        <taxon>Bacteria</taxon>
        <taxon>Pseudomonadati</taxon>
        <taxon>Myxococcota</taxon>
        <taxon>Polyangia</taxon>
        <taxon>Polyangiales</taxon>
        <taxon>Polyangiaceae</taxon>
        <taxon>Sorangium</taxon>
    </lineage>
</organism>
<accession>A0A150RWW3</accession>
<name>A0A150RWW3_SORCE</name>
<feature type="region of interest" description="Disordered" evidence="1">
    <location>
        <begin position="18"/>
        <end position="49"/>
    </location>
</feature>
<protein>
    <submittedName>
        <fullName evidence="2">Uncharacterized protein</fullName>
    </submittedName>
</protein>
<dbReference type="AlphaFoldDB" id="A0A150RWW3"/>
<proteinExistence type="predicted"/>
<dbReference type="Proteomes" id="UP000075635">
    <property type="component" value="Unassembled WGS sequence"/>
</dbReference>